<evidence type="ECO:0000313" key="1">
    <source>
        <dbReference type="EMBL" id="GMR46941.1"/>
    </source>
</evidence>
<comment type="caution">
    <text evidence="1">The sequence shown here is derived from an EMBL/GenBank/DDBJ whole genome shotgun (WGS) entry which is preliminary data.</text>
</comment>
<dbReference type="AlphaFoldDB" id="A0AAN5CM20"/>
<feature type="non-terminal residue" evidence="1">
    <location>
        <position position="1"/>
    </location>
</feature>
<keyword evidence="2" id="KW-1185">Reference proteome</keyword>
<name>A0AAN5CM20_9BILA</name>
<sequence length="152" mass="17537">YGVDELFMQSLMATKVLAIPGTHPSRCLYENDSAAPTNTMFISRLTHWTWWASYGCRSGMWRNEVCIFGLEDVNHLAGVHQIMANKMLPEMDYAAISCIAEIIFNRTHRGLEDHPLDMNIYENLPAVRLRSAVREDPNNFDSFECHKFPKRK</sequence>
<organism evidence="1 2">
    <name type="scientific">Pristionchus mayeri</name>
    <dbReference type="NCBI Taxonomy" id="1317129"/>
    <lineage>
        <taxon>Eukaryota</taxon>
        <taxon>Metazoa</taxon>
        <taxon>Ecdysozoa</taxon>
        <taxon>Nematoda</taxon>
        <taxon>Chromadorea</taxon>
        <taxon>Rhabditida</taxon>
        <taxon>Rhabditina</taxon>
        <taxon>Diplogasteromorpha</taxon>
        <taxon>Diplogasteroidea</taxon>
        <taxon>Neodiplogasteridae</taxon>
        <taxon>Pristionchus</taxon>
    </lineage>
</organism>
<reference evidence="2" key="1">
    <citation type="submission" date="2022-10" db="EMBL/GenBank/DDBJ databases">
        <title>Genome assembly of Pristionchus species.</title>
        <authorList>
            <person name="Yoshida K."/>
            <person name="Sommer R.J."/>
        </authorList>
    </citation>
    <scope>NUCLEOTIDE SEQUENCE [LARGE SCALE GENOMIC DNA]</scope>
    <source>
        <strain evidence="2">RS5460</strain>
    </source>
</reference>
<gene>
    <name evidence="1" type="ORF">PMAYCL1PPCAC_17136</name>
</gene>
<protein>
    <submittedName>
        <fullName evidence="1">Uncharacterized protein</fullName>
    </submittedName>
</protein>
<evidence type="ECO:0000313" key="2">
    <source>
        <dbReference type="Proteomes" id="UP001328107"/>
    </source>
</evidence>
<dbReference type="PANTHER" id="PTHR46671">
    <property type="entry name" value="PROTEIN CBG11221"/>
    <property type="match status" value="1"/>
</dbReference>
<feature type="non-terminal residue" evidence="1">
    <location>
        <position position="152"/>
    </location>
</feature>
<dbReference type="Proteomes" id="UP001328107">
    <property type="component" value="Unassembled WGS sequence"/>
</dbReference>
<dbReference type="PANTHER" id="PTHR46671:SF7">
    <property type="entry name" value="CORE-2_I-BRANCHING ENZYME"/>
    <property type="match status" value="1"/>
</dbReference>
<accession>A0AAN5CM20</accession>
<proteinExistence type="predicted"/>
<dbReference type="EMBL" id="BTRK01000004">
    <property type="protein sequence ID" value="GMR46941.1"/>
    <property type="molecule type" value="Genomic_DNA"/>
</dbReference>